<feature type="domain" description="Heme-copper oxidase subunit III family profile" evidence="10">
    <location>
        <begin position="2"/>
        <end position="249"/>
    </location>
</feature>
<dbReference type="InterPro" id="IPR033945">
    <property type="entry name" value="Cyt_c_oxase_su3_dom"/>
</dbReference>
<feature type="transmembrane region" description="Helical" evidence="9">
    <location>
        <begin position="220"/>
        <end position="247"/>
    </location>
</feature>
<protein>
    <recommendedName>
        <fullName evidence="3 8">Cytochrome c oxidase subunit 3</fullName>
    </recommendedName>
</protein>
<dbReference type="GO" id="GO:0005739">
    <property type="term" value="C:mitochondrion"/>
    <property type="evidence" value="ECO:0007669"/>
    <property type="project" value="TreeGrafter"/>
</dbReference>
<dbReference type="AlphaFoldDB" id="A0A343YNA8"/>
<dbReference type="EMBL" id="MF509851">
    <property type="protein sequence ID" value="AWL21405.1"/>
    <property type="molecule type" value="Genomic_DNA"/>
</dbReference>
<dbReference type="InterPro" id="IPR035973">
    <property type="entry name" value="Cyt_c_oxidase_su3-like_sf"/>
</dbReference>
<keyword evidence="7 9" id="KW-0472">Membrane</keyword>
<keyword evidence="4 8" id="KW-0812">Transmembrane</keyword>
<dbReference type="Gene3D" id="1.20.120.80">
    <property type="entry name" value="Cytochrome c oxidase, subunit III, four-helix bundle"/>
    <property type="match status" value="1"/>
</dbReference>
<gene>
    <name evidence="11" type="primary">COX3</name>
</gene>
<evidence type="ECO:0000256" key="4">
    <source>
        <dbReference type="ARBA" id="ARBA00022692"/>
    </source>
</evidence>
<dbReference type="GO" id="GO:0016020">
    <property type="term" value="C:membrane"/>
    <property type="evidence" value="ECO:0007669"/>
    <property type="project" value="UniProtKB-SubCell"/>
</dbReference>
<geneLocation type="mitochondrion" evidence="11"/>
<dbReference type="InterPro" id="IPR013833">
    <property type="entry name" value="Cyt_c_oxidase_su3_a-hlx"/>
</dbReference>
<evidence type="ECO:0000256" key="6">
    <source>
        <dbReference type="ARBA" id="ARBA00022989"/>
    </source>
</evidence>
<keyword evidence="6 9" id="KW-1133">Transmembrane helix</keyword>
<evidence type="ECO:0000313" key="11">
    <source>
        <dbReference type="EMBL" id="AWL21405.1"/>
    </source>
</evidence>
<dbReference type="PANTHER" id="PTHR11403:SF7">
    <property type="entry name" value="CYTOCHROME C OXIDASE SUBUNIT 3"/>
    <property type="match status" value="1"/>
</dbReference>
<dbReference type="SUPFAM" id="SSF81452">
    <property type="entry name" value="Cytochrome c oxidase subunit III-like"/>
    <property type="match status" value="1"/>
</dbReference>
<comment type="subcellular location">
    <subcellularLocation>
        <location evidence="1">Membrane</location>
        <topology evidence="1">Multi-pass membrane protein</topology>
    </subcellularLocation>
</comment>
<dbReference type="GO" id="GO:0006123">
    <property type="term" value="P:mitochondrial electron transport, cytochrome c to oxygen"/>
    <property type="evidence" value="ECO:0007669"/>
    <property type="project" value="TreeGrafter"/>
</dbReference>
<feature type="transmembrane region" description="Helical" evidence="9">
    <location>
        <begin position="117"/>
        <end position="134"/>
    </location>
</feature>
<dbReference type="GO" id="GO:0004129">
    <property type="term" value="F:cytochrome-c oxidase activity"/>
    <property type="evidence" value="ECO:0007669"/>
    <property type="project" value="InterPro"/>
</dbReference>
<comment type="function">
    <text evidence="8">Component of the cytochrome c oxidase, the last enzyme in the mitochondrial electron transport chain which drives oxidative phosphorylation. The respiratory chain contains 3 multisubunit complexes succinate dehydrogenase (complex II, CII), ubiquinol-cytochrome c oxidoreductase (cytochrome b-c1 complex, complex III, CIII) and cytochrome c oxidase (complex IV, CIV), that cooperate to transfer electrons derived from NADH and succinate to molecular oxygen, creating an electrochemical gradient over the inner membrane that drives transmembrane transport and the ATP synthase. Cytochrome c oxidase is the component of the respiratory chain that catalyzes the reduction of oxygen to water. Electrons originating from reduced cytochrome c in the intermembrane space (IMS) are transferred via the dinuclear copper A center (CU(A)) of subunit 2 and heme A of subunit 1 to the active site in subunit 1, a binuclear center (BNC) formed by heme A3 and copper B (CU(B)). The BNC reduces molecular oxygen to 2 water molecules using 4 electrons from cytochrome c in the IMS and 4 protons from the mitochondrial matrix.</text>
</comment>
<keyword evidence="8 11" id="KW-0496">Mitochondrion</keyword>
<evidence type="ECO:0000256" key="5">
    <source>
        <dbReference type="ARBA" id="ARBA00022967"/>
    </source>
</evidence>
<feature type="transmembrane region" description="Helical" evidence="9">
    <location>
        <begin position="184"/>
        <end position="208"/>
    </location>
</feature>
<comment type="similarity">
    <text evidence="2 8">Belongs to the cytochrome c oxidase subunit 3 family.</text>
</comment>
<sequence>MLYHNFCVYGTSIYSFGIFMTLLWFVTSLVMMMKTGLYYLFVLSILLLLTISFMWFKDVSVESFYFYNMYVIKGMKYGFLWFIFTETLLFGGIFWTYFDAMIVPGSKIGTGTLVNPFGIPLMNTIILLMSGVMVTISHYEFLLGIPSLLSLLFTIILSLWFLLLQMYEYYEAGFSISDGIYGSLFYMSTGFHGLHVMAGMSFLSVNLLRFCVNHFDYSHHFGYIVSILYWHFVDVVWLFLFIFVYWWPC</sequence>
<dbReference type="InterPro" id="IPR000298">
    <property type="entry name" value="Cyt_c_oxidase-like_su3"/>
</dbReference>
<evidence type="ECO:0000256" key="9">
    <source>
        <dbReference type="SAM" id="Phobius"/>
    </source>
</evidence>
<dbReference type="CDD" id="cd01665">
    <property type="entry name" value="Cyt_c_Oxidase_III"/>
    <property type="match status" value="1"/>
</dbReference>
<dbReference type="PANTHER" id="PTHR11403">
    <property type="entry name" value="CYTOCHROME C OXIDASE SUBUNIT III"/>
    <property type="match status" value="1"/>
</dbReference>
<evidence type="ECO:0000256" key="8">
    <source>
        <dbReference type="RuleBase" id="RU003375"/>
    </source>
</evidence>
<keyword evidence="5" id="KW-1278">Translocase</keyword>
<feature type="transmembrane region" description="Helical" evidence="9">
    <location>
        <begin position="141"/>
        <end position="164"/>
    </location>
</feature>
<feature type="transmembrane region" description="Helical" evidence="9">
    <location>
        <begin position="12"/>
        <end position="31"/>
    </location>
</feature>
<dbReference type="InterPro" id="IPR024791">
    <property type="entry name" value="Cyt_c/ubiquinol_Oxase_su3"/>
</dbReference>
<evidence type="ECO:0000256" key="3">
    <source>
        <dbReference type="ARBA" id="ARBA00015944"/>
    </source>
</evidence>
<dbReference type="Gene3D" id="1.10.287.70">
    <property type="match status" value="1"/>
</dbReference>
<organism evidence="11">
    <name type="scientific">Ruizia karukerae</name>
    <dbReference type="NCBI Taxonomy" id="2201929"/>
    <lineage>
        <taxon>Eukaryota</taxon>
        <taxon>Metazoa</taxon>
        <taxon>Ecdysozoa</taxon>
        <taxon>Nematoda</taxon>
        <taxon>Chromadorea</taxon>
        <taxon>Rhabditida</taxon>
        <taxon>Spirurina</taxon>
        <taxon>Rhigonematomorpha</taxon>
        <taxon>Rhigonematoidea</taxon>
        <taxon>Rhigonematidae</taxon>
        <taxon>Ruizia</taxon>
    </lineage>
</organism>
<evidence type="ECO:0000256" key="2">
    <source>
        <dbReference type="ARBA" id="ARBA00010581"/>
    </source>
</evidence>
<evidence type="ECO:0000259" key="10">
    <source>
        <dbReference type="PROSITE" id="PS50253"/>
    </source>
</evidence>
<reference evidence="11" key="1">
    <citation type="journal article" date="2018" name="Sci. Rep.">
        <title>The bipartite mitochondrial genome of Ruizia karukerae (Rhigonematomorpha, Nematoda).</title>
        <authorList>
            <person name="Kim T."/>
            <person name="Kern E."/>
            <person name="Park C."/>
            <person name="Nadler S.A."/>
            <person name="Bae Y.J."/>
            <person name="Park J.K."/>
        </authorList>
    </citation>
    <scope>NUCLEOTIDE SEQUENCE</scope>
    <source>
        <strain evidence="11">Chromosome II</strain>
    </source>
</reference>
<dbReference type="Pfam" id="PF00510">
    <property type="entry name" value="COX3"/>
    <property type="match status" value="1"/>
</dbReference>
<evidence type="ECO:0000256" key="1">
    <source>
        <dbReference type="ARBA" id="ARBA00004141"/>
    </source>
</evidence>
<name>A0A343YNA8_9BILA</name>
<evidence type="ECO:0000256" key="7">
    <source>
        <dbReference type="ARBA" id="ARBA00023136"/>
    </source>
</evidence>
<proteinExistence type="inferred from homology"/>
<feature type="transmembrane region" description="Helical" evidence="9">
    <location>
        <begin position="37"/>
        <end position="56"/>
    </location>
</feature>
<feature type="transmembrane region" description="Helical" evidence="9">
    <location>
        <begin position="77"/>
        <end position="97"/>
    </location>
</feature>
<accession>A0A343YNA8</accession>
<dbReference type="PROSITE" id="PS50253">
    <property type="entry name" value="COX3"/>
    <property type="match status" value="1"/>
</dbReference>